<dbReference type="PROSITE" id="PS51635">
    <property type="entry name" value="PNPLA"/>
    <property type="match status" value="1"/>
</dbReference>
<feature type="short sequence motif" description="GXGXXG" evidence="4">
    <location>
        <begin position="36"/>
        <end position="41"/>
    </location>
</feature>
<dbReference type="GO" id="GO:0016787">
    <property type="term" value="F:hydrolase activity"/>
    <property type="evidence" value="ECO:0007669"/>
    <property type="project" value="UniProtKB-UniRule"/>
</dbReference>
<evidence type="ECO:0000256" key="1">
    <source>
        <dbReference type="ARBA" id="ARBA00022801"/>
    </source>
</evidence>
<feature type="active site" description="Nucleophile" evidence="4">
    <location>
        <position position="65"/>
    </location>
</feature>
<dbReference type="InterPro" id="IPR002641">
    <property type="entry name" value="PNPLA_dom"/>
</dbReference>
<dbReference type="CDD" id="cd07205">
    <property type="entry name" value="Pat_PNPLA6_PNPLA7_NTE1_like"/>
    <property type="match status" value="1"/>
</dbReference>
<keyword evidence="3 4" id="KW-0443">Lipid metabolism</keyword>
<dbReference type="GO" id="GO:0016042">
    <property type="term" value="P:lipid catabolic process"/>
    <property type="evidence" value="ECO:0007669"/>
    <property type="project" value="UniProtKB-UniRule"/>
</dbReference>
<proteinExistence type="predicted"/>
<keyword evidence="7" id="KW-1185">Reference proteome</keyword>
<dbReference type="Proteomes" id="UP000045051">
    <property type="component" value="Unassembled WGS sequence"/>
</dbReference>
<feature type="domain" description="PNPLA" evidence="5">
    <location>
        <begin position="32"/>
        <end position="222"/>
    </location>
</feature>
<dbReference type="Gene3D" id="3.40.1090.10">
    <property type="entry name" value="Cytosolic phospholipase A2 catalytic domain"/>
    <property type="match status" value="2"/>
</dbReference>
<organism evidence="6 7">
    <name type="scientific">Capnocytophaga canis</name>
    <dbReference type="NCBI Taxonomy" id="1848903"/>
    <lineage>
        <taxon>Bacteria</taxon>
        <taxon>Pseudomonadati</taxon>
        <taxon>Bacteroidota</taxon>
        <taxon>Flavobacteriia</taxon>
        <taxon>Flavobacteriales</taxon>
        <taxon>Flavobacteriaceae</taxon>
        <taxon>Capnocytophaga</taxon>
    </lineage>
</organism>
<gene>
    <name evidence="6" type="ORF">CCAND38_60054</name>
</gene>
<evidence type="ECO:0000256" key="2">
    <source>
        <dbReference type="ARBA" id="ARBA00022963"/>
    </source>
</evidence>
<dbReference type="RefSeq" id="WP_042344958.1">
    <property type="nucleotide sequence ID" value="NZ_CDOI01000173.1"/>
</dbReference>
<dbReference type="PANTHER" id="PTHR14226">
    <property type="entry name" value="NEUROPATHY TARGET ESTERASE/SWISS CHEESE D.MELANOGASTER"/>
    <property type="match status" value="1"/>
</dbReference>
<name>A0A0B7I942_9FLAO</name>
<protein>
    <submittedName>
        <fullName evidence="6">Phospholipase, patatin family</fullName>
    </submittedName>
</protein>
<reference evidence="6 7" key="1">
    <citation type="submission" date="2015-01" db="EMBL/GenBank/DDBJ databases">
        <authorList>
            <person name="Xiang T."/>
            <person name="Song Y."/>
            <person name="Huang L."/>
            <person name="Wang B."/>
            <person name="Wu P."/>
        </authorList>
    </citation>
    <scope>NUCLEOTIDE SEQUENCE [LARGE SCALE GENOMIC DNA]</scope>
    <source>
        <strain evidence="6 7">CcD38</strain>
    </source>
</reference>
<feature type="short sequence motif" description="DGA/G" evidence="4">
    <location>
        <begin position="209"/>
        <end position="211"/>
    </location>
</feature>
<dbReference type="Pfam" id="PF01734">
    <property type="entry name" value="Patatin"/>
    <property type="match status" value="1"/>
</dbReference>
<feature type="short sequence motif" description="GXSXG" evidence="4">
    <location>
        <begin position="63"/>
        <end position="67"/>
    </location>
</feature>
<feature type="active site" description="Proton acceptor" evidence="4">
    <location>
        <position position="209"/>
    </location>
</feature>
<dbReference type="AlphaFoldDB" id="A0A0B7I942"/>
<dbReference type="InterPro" id="IPR016035">
    <property type="entry name" value="Acyl_Trfase/lysoPLipase"/>
</dbReference>
<dbReference type="SUPFAM" id="SSF52151">
    <property type="entry name" value="FabD/lysophospholipase-like"/>
    <property type="match status" value="1"/>
</dbReference>
<dbReference type="InterPro" id="IPR043864">
    <property type="entry name" value="Omp85-like_dom"/>
</dbReference>
<dbReference type="EMBL" id="CDOI01000173">
    <property type="protein sequence ID" value="CEN48496.1"/>
    <property type="molecule type" value="Genomic_DNA"/>
</dbReference>
<dbReference type="InterPro" id="IPR050301">
    <property type="entry name" value="NTE"/>
</dbReference>
<accession>A0A0B7I942</accession>
<evidence type="ECO:0000313" key="6">
    <source>
        <dbReference type="EMBL" id="CEN48496.1"/>
    </source>
</evidence>
<evidence type="ECO:0000256" key="4">
    <source>
        <dbReference type="PROSITE-ProRule" id="PRU01161"/>
    </source>
</evidence>
<dbReference type="PANTHER" id="PTHR14226:SF76">
    <property type="entry name" value="NTE FAMILY PROTEIN RSSA"/>
    <property type="match status" value="1"/>
</dbReference>
<evidence type="ECO:0000259" key="5">
    <source>
        <dbReference type="PROSITE" id="PS51635"/>
    </source>
</evidence>
<sequence length="742" mass="85041">MRYKIYVLLICCIVNVLFSQEKKTDKDLKVGLVLSGGGAKGLAHIGVLKAIEEAGVRIDYIGGTSMGAIVGAMYATGYSANELDSIFHRLDFDKLIYDKTSRRAKSLHERFIYDRYALALPFNNLKIGIPRSVSKGQNIYNEFVKLLYPIGDTFDFSKLSIPFLCIATDIEKGKQVVLESGFLPKAIMASGAFPSLFDLVEIDGDLLTDGGALNNYPIDEVKAKGMDIIIGVDVQSPFQTREEINSAFGVLSQVNAFAMYGSMPEKIAKTDVYIKPNIVGFNVISFDRGSAIIKRGEKAGFDQIEKLREIASQQKEKRTPEKIKKIDSIYVKAVHFHGNEHYSRSYLRGKLYLKELERKISFQDLNEGIDNLMATNKFHTVHHQIRYTDEGEHIDFLLRENPERTFVKFGLHYDNLFKTGFIMNYTKHYLFQIDDFFSVDVVLGDNFRYQFDYFVDKGYYTSYGFRSKFNQFYRKIHPDRISKYSIEGSKLNRLHLDAYDWVNQFYFQTLLGNGFVAGIGIENRDISFKTEQVFFTEDFTPLYKEKSNFGSAYSYIKYDSFDNSFFPRRGVYFDAMFHLYLLGKTPEKFNQFSMTKASLSFAIPLFPRLSAKLAFDGGFTLGNAEGIHTLDYFFGGYNKNASNNYIPFYGYDFLSFGGKNFLKADITLDINHYRKHHILLHGNVAKVDNELFQSLNWQTSPDFSGYGIGYSLQSVLGPIELKFTYSPELKKPIWLLNIGYWF</sequence>
<evidence type="ECO:0000313" key="7">
    <source>
        <dbReference type="Proteomes" id="UP000045051"/>
    </source>
</evidence>
<dbReference type="Pfam" id="PF19143">
    <property type="entry name" value="Omp85_2"/>
    <property type="match status" value="1"/>
</dbReference>
<keyword evidence="2 4" id="KW-0442">Lipid degradation</keyword>
<keyword evidence="1 4" id="KW-0378">Hydrolase</keyword>
<evidence type="ECO:0000256" key="3">
    <source>
        <dbReference type="ARBA" id="ARBA00023098"/>
    </source>
</evidence>